<proteinExistence type="predicted"/>
<dbReference type="AlphaFoldDB" id="A0A5M9NZA9"/>
<sequence>MKKNKLVHNVLVAGCVLFLSVPVFSQSYWEVEGVGENKSEATKNAKEELSKRIYSKIELSEEYSDYCRGSSKDIGGVTESEEECIKEGTIESRISTLPISIRNMDEVTSRCDELGCTYLFRVNVGAWADYLSIDIDKQHQLAQQYLSSQGSNWKDVVFTHKAHTLLKSNQQSLLVLSSFDHDVAKTLNERQLVLERNVIKRIQNFSVSVRSASDMYSSQTKSILAKNVATTSEGDIIVYIKGNVRHGKKNNTYKAKQDLILQVFEAKSPNVVVSQSILSEIGESPISKELALDDAHRKITATLNENSIYTLLN</sequence>
<dbReference type="OrthoDB" id="5906504at2"/>
<evidence type="ECO:0000313" key="2">
    <source>
        <dbReference type="Proteomes" id="UP000322521"/>
    </source>
</evidence>
<comment type="caution">
    <text evidence="1">The sequence shown here is derived from an EMBL/GenBank/DDBJ whole genome shotgun (WGS) entry which is preliminary data.</text>
</comment>
<keyword evidence="2" id="KW-1185">Reference proteome</keyword>
<protein>
    <submittedName>
        <fullName evidence="1">Uncharacterized protein</fullName>
    </submittedName>
</protein>
<name>A0A5M9NZA9_9VIBR</name>
<organism evidence="1 2">
    <name type="scientific">Vibrio gigantis</name>
    <dbReference type="NCBI Taxonomy" id="296199"/>
    <lineage>
        <taxon>Bacteria</taxon>
        <taxon>Pseudomonadati</taxon>
        <taxon>Pseudomonadota</taxon>
        <taxon>Gammaproteobacteria</taxon>
        <taxon>Vibrionales</taxon>
        <taxon>Vibrionaceae</taxon>
        <taxon>Vibrio</taxon>
    </lineage>
</organism>
<dbReference type="Proteomes" id="UP000322521">
    <property type="component" value="Unassembled WGS sequence"/>
</dbReference>
<accession>A0A5M9NZA9</accession>
<dbReference type="EMBL" id="VXJS01000005">
    <property type="protein sequence ID" value="KAA8677165.1"/>
    <property type="molecule type" value="Genomic_DNA"/>
</dbReference>
<reference evidence="1 2" key="1">
    <citation type="submission" date="2019-09" db="EMBL/GenBank/DDBJ databases">
        <title>Draft genome sequence of various Type strains from the CCUG.</title>
        <authorList>
            <person name="Pineiro-Iglesias B."/>
            <person name="Tunovic T."/>
            <person name="Unosson C."/>
            <person name="Inganas E."/>
            <person name="Ohlen M."/>
            <person name="Cardew S."/>
            <person name="Jensie-Markopoulos S."/>
            <person name="Salva-Serra F."/>
            <person name="Jaen-Luchoro D."/>
            <person name="Karlsson R."/>
            <person name="Svensson-Stadler L."/>
            <person name="Chun J."/>
            <person name="Moore E."/>
        </authorList>
    </citation>
    <scope>NUCLEOTIDE SEQUENCE [LARGE SCALE GENOMIC DNA]</scope>
    <source>
        <strain evidence="1 2">CCUG 56969T</strain>
    </source>
</reference>
<gene>
    <name evidence="1" type="ORF">F4W18_10610</name>
</gene>
<dbReference type="RefSeq" id="WP_086713674.1">
    <property type="nucleotide sequence ID" value="NZ_AP025492.1"/>
</dbReference>
<evidence type="ECO:0000313" key="1">
    <source>
        <dbReference type="EMBL" id="KAA8677165.1"/>
    </source>
</evidence>